<comment type="caution">
    <text evidence="1">The sequence shown here is derived from an EMBL/GenBank/DDBJ whole genome shotgun (WGS) entry which is preliminary data.</text>
</comment>
<dbReference type="AlphaFoldDB" id="A0A087E4G1"/>
<evidence type="ECO:0000313" key="1">
    <source>
        <dbReference type="EMBL" id="KFJ02662.1"/>
    </source>
</evidence>
<dbReference type="Proteomes" id="UP000029003">
    <property type="component" value="Unassembled WGS sequence"/>
</dbReference>
<sequence>MGRLSYKRLDELVHASWRDLTQSEKVNAKREMGRRVKDQDVRIFAEDLLNADPGLSALEAWNKAGGLQEAEKRAPAPVIYGKDAEAANSSADAGSDANADDVWLDELPVDEYRGPNAGVMDMIAECRRHPDKWRRIGVFGSRKRAQTRAASIRRGKAWAGFVAKAIDRADRHETWVSYRGDDR</sequence>
<reference evidence="1 2" key="1">
    <citation type="submission" date="2014-03" db="EMBL/GenBank/DDBJ databases">
        <title>Genomics of Bifidobacteria.</title>
        <authorList>
            <person name="Ventura M."/>
            <person name="Milani C."/>
            <person name="Lugli G.A."/>
        </authorList>
    </citation>
    <scope>NUCLEOTIDE SEQUENCE [LARGE SCALE GENOMIC DNA]</scope>
    <source>
        <strain evidence="1 2">LMG 21395</strain>
    </source>
</reference>
<gene>
    <name evidence="1" type="ORF">THER5_1125</name>
</gene>
<proteinExistence type="predicted"/>
<dbReference type="EMBL" id="JGZT01000006">
    <property type="protein sequence ID" value="KFJ02662.1"/>
    <property type="molecule type" value="Genomic_DNA"/>
</dbReference>
<protein>
    <submittedName>
        <fullName evidence="1">Uncharacterized protein</fullName>
    </submittedName>
</protein>
<name>A0A087E4G1_9BIFI</name>
<organism evidence="1 2">
    <name type="scientific">Bifidobacterium thermacidophilum subsp. thermacidophilum</name>
    <dbReference type="NCBI Taxonomy" id="79262"/>
    <lineage>
        <taxon>Bacteria</taxon>
        <taxon>Bacillati</taxon>
        <taxon>Actinomycetota</taxon>
        <taxon>Actinomycetes</taxon>
        <taxon>Bifidobacteriales</taxon>
        <taxon>Bifidobacteriaceae</taxon>
        <taxon>Bifidobacterium</taxon>
    </lineage>
</organism>
<evidence type="ECO:0000313" key="2">
    <source>
        <dbReference type="Proteomes" id="UP000029003"/>
    </source>
</evidence>
<dbReference type="RefSeq" id="WP_029576405.1">
    <property type="nucleotide sequence ID" value="NZ_JGZT01000006.1"/>
</dbReference>
<accession>A0A087E4G1</accession>